<reference evidence="1" key="1">
    <citation type="journal article" date="2014" name="Int. J. Syst. Evol. Microbiol.">
        <title>Complete genome of a new Firmicutes species belonging to the dominant human colonic microbiota ('Ruminococcus bicirculans') reveals two chromosomes and a selective capacity to utilize plant glucans.</title>
        <authorList>
            <consortium name="NISC Comparative Sequencing Program"/>
            <person name="Wegmann U."/>
            <person name="Louis P."/>
            <person name="Goesmann A."/>
            <person name="Henrissat B."/>
            <person name="Duncan S.H."/>
            <person name="Flint H.J."/>
        </authorList>
    </citation>
    <scope>NUCLEOTIDE SEQUENCE</scope>
    <source>
        <strain evidence="1">CGMCC 1.11013</strain>
    </source>
</reference>
<reference evidence="1" key="4">
    <citation type="submission" date="2024-05" db="EMBL/GenBank/DDBJ databases">
        <authorList>
            <person name="Sun Q."/>
            <person name="Zhou Y."/>
        </authorList>
    </citation>
    <scope>NUCLEOTIDE SEQUENCE</scope>
    <source>
        <strain evidence="1">CGMCC 1.11013</strain>
    </source>
</reference>
<evidence type="ECO:0000313" key="1">
    <source>
        <dbReference type="EMBL" id="GGD51028.1"/>
    </source>
</evidence>
<reference evidence="4" key="3">
    <citation type="journal article" date="2019" name="Int. J. Syst. Evol. Microbiol.">
        <title>The Global Catalogue of Microorganisms (GCM) 10K type strain sequencing project: providing services to taxonomists for standard genome sequencing and annotation.</title>
        <authorList>
            <consortium name="The Broad Institute Genomics Platform"/>
            <consortium name="The Broad Institute Genome Sequencing Center for Infectious Disease"/>
            <person name="Wu L."/>
            <person name="Ma J."/>
        </authorList>
    </citation>
    <scope>NUCLEOTIDE SEQUENCE [LARGE SCALE GENOMIC DNA]</scope>
    <source>
        <strain evidence="4">CGMCC 1.11013</strain>
    </source>
</reference>
<name>A0A069PAM4_9BURK</name>
<evidence type="ECO:0000313" key="2">
    <source>
        <dbReference type="EMBL" id="KDR34361.1"/>
    </source>
</evidence>
<reference evidence="2 3" key="2">
    <citation type="submission" date="2014-03" db="EMBL/GenBank/DDBJ databases">
        <title>Draft Genome Sequences of Four Burkholderia Strains.</title>
        <authorList>
            <person name="Liu X.Y."/>
            <person name="Li C.X."/>
            <person name="Xu J.H."/>
        </authorList>
    </citation>
    <scope>NUCLEOTIDE SEQUENCE [LARGE SCALE GENOMIC DNA]</scope>
    <source>
        <strain evidence="2 3">R27</strain>
    </source>
</reference>
<protein>
    <recommendedName>
        <fullName evidence="5">Phytanoyl-CoA dioxygenase</fullName>
    </recommendedName>
</protein>
<accession>A0A069PAM4</accession>
<dbReference type="OrthoDB" id="9126941at2"/>
<evidence type="ECO:0000313" key="3">
    <source>
        <dbReference type="Proteomes" id="UP000027439"/>
    </source>
</evidence>
<dbReference type="Proteomes" id="UP000597138">
    <property type="component" value="Unassembled WGS sequence"/>
</dbReference>
<sequence length="254" mass="27952">MNAQDRAALTQASRGGIAIFESMVAPPTLAAIKSKLDAAYEATPDHEQFFGCAKDIVHTLRDDAAFRELESEAVRAASNWLASTMHVDGKVGPWFGLRVGSSASTSGSHCRHFDSQVLTLVIVLQTASDDDRSGDLIVYPKARGIPRRRDNVLRKSMQWGERALPFPLRAARTQRHLGKGLCTRIRGTAGSIYVFNGFLMQHCNLDVLEGERRSLVIHYLDPGLSLGLAQVNRLRRNERAVPKEAAYPAEIDAT</sequence>
<keyword evidence="4" id="KW-1185">Reference proteome</keyword>
<comment type="caution">
    <text evidence="2">The sequence shown here is derived from an EMBL/GenBank/DDBJ whole genome shotgun (WGS) entry which is preliminary data.</text>
</comment>
<dbReference type="EMBL" id="JFHE01000014">
    <property type="protein sequence ID" value="KDR34361.1"/>
    <property type="molecule type" value="Genomic_DNA"/>
</dbReference>
<dbReference type="AlphaFoldDB" id="A0A069PAM4"/>
<evidence type="ECO:0008006" key="5">
    <source>
        <dbReference type="Google" id="ProtNLM"/>
    </source>
</evidence>
<dbReference type="RefSeq" id="WP_052005852.1">
    <property type="nucleotide sequence ID" value="NZ_BMEG01000001.1"/>
</dbReference>
<dbReference type="eggNOG" id="ENOG50316NW">
    <property type="taxonomic scope" value="Bacteria"/>
</dbReference>
<proteinExistence type="predicted"/>
<dbReference type="EMBL" id="BMEG01000001">
    <property type="protein sequence ID" value="GGD51028.1"/>
    <property type="molecule type" value="Genomic_DNA"/>
</dbReference>
<dbReference type="Proteomes" id="UP000027439">
    <property type="component" value="Unassembled WGS sequence"/>
</dbReference>
<evidence type="ECO:0000313" key="4">
    <source>
        <dbReference type="Proteomes" id="UP000597138"/>
    </source>
</evidence>
<organism evidence="2 3">
    <name type="scientific">Caballeronia grimmiae</name>
    <dbReference type="NCBI Taxonomy" id="1071679"/>
    <lineage>
        <taxon>Bacteria</taxon>
        <taxon>Pseudomonadati</taxon>
        <taxon>Pseudomonadota</taxon>
        <taxon>Betaproteobacteria</taxon>
        <taxon>Burkholderiales</taxon>
        <taxon>Burkholderiaceae</taxon>
        <taxon>Caballeronia</taxon>
    </lineage>
</organism>
<gene>
    <name evidence="2" type="ORF">BG57_06625</name>
    <name evidence="1" type="ORF">GCM10010985_00900</name>
</gene>